<keyword evidence="3" id="KW-1185">Reference proteome</keyword>
<dbReference type="Gene3D" id="3.40.190.10">
    <property type="entry name" value="Periplasmic binding protein-like II"/>
    <property type="match status" value="1"/>
</dbReference>
<keyword evidence="1" id="KW-0812">Transmembrane</keyword>
<evidence type="ECO:0000313" key="3">
    <source>
        <dbReference type="Proteomes" id="UP001457282"/>
    </source>
</evidence>
<feature type="transmembrane region" description="Helical" evidence="1">
    <location>
        <begin position="69"/>
        <end position="93"/>
    </location>
</feature>
<comment type="caution">
    <text evidence="2">The sequence shown here is derived from an EMBL/GenBank/DDBJ whole genome shotgun (WGS) entry which is preliminary data.</text>
</comment>
<dbReference type="InterPro" id="IPR015683">
    <property type="entry name" value="Ionotropic_Glu_rcpt"/>
</dbReference>
<keyword evidence="1" id="KW-0472">Membrane</keyword>
<dbReference type="PANTHER" id="PTHR18966">
    <property type="entry name" value="IONOTROPIC GLUTAMATE RECEPTOR"/>
    <property type="match status" value="1"/>
</dbReference>
<name>A0AAW1X6G3_RUBAR</name>
<dbReference type="SUPFAM" id="SSF53850">
    <property type="entry name" value="Periplasmic binding protein-like II"/>
    <property type="match status" value="1"/>
</dbReference>
<dbReference type="AlphaFoldDB" id="A0AAW1X6G3"/>
<reference evidence="2 3" key="1">
    <citation type="journal article" date="2023" name="G3 (Bethesda)">
        <title>A chromosome-length genome assembly and annotation of blackberry (Rubus argutus, cv. 'Hillquist').</title>
        <authorList>
            <person name="Bruna T."/>
            <person name="Aryal R."/>
            <person name="Dudchenko O."/>
            <person name="Sargent D.J."/>
            <person name="Mead D."/>
            <person name="Buti M."/>
            <person name="Cavallini A."/>
            <person name="Hytonen T."/>
            <person name="Andres J."/>
            <person name="Pham M."/>
            <person name="Weisz D."/>
            <person name="Mascagni F."/>
            <person name="Usai G."/>
            <person name="Natali L."/>
            <person name="Bassil N."/>
            <person name="Fernandez G.E."/>
            <person name="Lomsadze A."/>
            <person name="Armour M."/>
            <person name="Olukolu B."/>
            <person name="Poorten T."/>
            <person name="Britton C."/>
            <person name="Davik J."/>
            <person name="Ashrafi H."/>
            <person name="Aiden E.L."/>
            <person name="Borodovsky M."/>
            <person name="Worthington M."/>
        </authorList>
    </citation>
    <scope>NUCLEOTIDE SEQUENCE [LARGE SCALE GENOMIC DNA]</scope>
    <source>
        <strain evidence="2">PI 553951</strain>
    </source>
</reference>
<evidence type="ECO:0000313" key="2">
    <source>
        <dbReference type="EMBL" id="KAK9931908.1"/>
    </source>
</evidence>
<organism evidence="2 3">
    <name type="scientific">Rubus argutus</name>
    <name type="common">Southern blackberry</name>
    <dbReference type="NCBI Taxonomy" id="59490"/>
    <lineage>
        <taxon>Eukaryota</taxon>
        <taxon>Viridiplantae</taxon>
        <taxon>Streptophyta</taxon>
        <taxon>Embryophyta</taxon>
        <taxon>Tracheophyta</taxon>
        <taxon>Spermatophyta</taxon>
        <taxon>Magnoliopsida</taxon>
        <taxon>eudicotyledons</taxon>
        <taxon>Gunneridae</taxon>
        <taxon>Pentapetalae</taxon>
        <taxon>rosids</taxon>
        <taxon>fabids</taxon>
        <taxon>Rosales</taxon>
        <taxon>Rosaceae</taxon>
        <taxon>Rosoideae</taxon>
        <taxon>Rosoideae incertae sedis</taxon>
        <taxon>Rubus</taxon>
    </lineage>
</organism>
<proteinExistence type="predicted"/>
<gene>
    <name evidence="2" type="ORF">M0R45_019162</name>
</gene>
<keyword evidence="1" id="KW-1133">Transmembrane helix</keyword>
<evidence type="ECO:0000256" key="1">
    <source>
        <dbReference type="SAM" id="Phobius"/>
    </source>
</evidence>
<dbReference type="Proteomes" id="UP001457282">
    <property type="component" value="Unassembled WGS sequence"/>
</dbReference>
<sequence>MVGPTYKTDGFGFAFPLGSPLVAYVSRAILNVTQDPEKMEELQRKYFPDESKCEDPSSTFSSENPSLSVYSFGGLFIITAIISVSSCSIYVLSNFIYKQWPSMNSIHPEASSLLSKISKHFHQSHQPTDQQIPAPSSATNARGGEALEMLESFNQGLDNVATYKQRGMSKEVSGRLDEKDSEIKRIHEEARLALHKAELDKLLGVAVQEMMAVEIDKALQRAGLLNLGSSLAALVGMAGGTNRTTSQSTNQVTEIRECNNQSSCSNRCY</sequence>
<dbReference type="EMBL" id="JBEDUW010000004">
    <property type="protein sequence ID" value="KAK9931908.1"/>
    <property type="molecule type" value="Genomic_DNA"/>
</dbReference>
<protein>
    <submittedName>
        <fullName evidence="2">Uncharacterized protein</fullName>
    </submittedName>
</protein>
<accession>A0AAW1X6G3</accession>